<keyword evidence="2" id="KW-0472">Membrane</keyword>
<gene>
    <name evidence="3" type="ORF">A2Y84_00170</name>
</gene>
<proteinExistence type="predicted"/>
<feature type="coiled-coil region" evidence="1">
    <location>
        <begin position="52"/>
        <end position="79"/>
    </location>
</feature>
<protein>
    <recommendedName>
        <fullName evidence="5">PilN domain-containing protein</fullName>
    </recommendedName>
</protein>
<keyword evidence="1" id="KW-0175">Coiled coil</keyword>
<keyword evidence="2" id="KW-1133">Transmembrane helix</keyword>
<evidence type="ECO:0000256" key="2">
    <source>
        <dbReference type="SAM" id="Phobius"/>
    </source>
</evidence>
<accession>A0A1G1Z025</accession>
<evidence type="ECO:0000313" key="4">
    <source>
        <dbReference type="Proteomes" id="UP000177062"/>
    </source>
</evidence>
<dbReference type="Proteomes" id="UP000177062">
    <property type="component" value="Unassembled WGS sequence"/>
</dbReference>
<sequence>MPLASPQYTQNIRDQFVESGLAVGWPRKFFTFSLFVFILVTLVYAGLAFGYRAFLNGRIEATQDKLEELSNQVTDEQRENLITLYSQVANMRDLLGNHKFASNVFALLETVTGQKVVYISFDLDVPDRRVSLEGVAGSYEDLVAQLVLYENAPEIEQYTLKSSNRDGQKVRFAVDLKLSSELLLNQK</sequence>
<evidence type="ECO:0008006" key="5">
    <source>
        <dbReference type="Google" id="ProtNLM"/>
    </source>
</evidence>
<evidence type="ECO:0000256" key="1">
    <source>
        <dbReference type="SAM" id="Coils"/>
    </source>
</evidence>
<feature type="transmembrane region" description="Helical" evidence="2">
    <location>
        <begin position="29"/>
        <end position="51"/>
    </location>
</feature>
<name>A0A1G1Z025_9BACT</name>
<comment type="caution">
    <text evidence="3">The sequence shown here is derived from an EMBL/GenBank/DDBJ whole genome shotgun (WGS) entry which is preliminary data.</text>
</comment>
<evidence type="ECO:0000313" key="3">
    <source>
        <dbReference type="EMBL" id="OGY57220.1"/>
    </source>
</evidence>
<dbReference type="EMBL" id="MHIT01000002">
    <property type="protein sequence ID" value="OGY57220.1"/>
    <property type="molecule type" value="Genomic_DNA"/>
</dbReference>
<keyword evidence="2" id="KW-0812">Transmembrane</keyword>
<organism evidence="3 4">
    <name type="scientific">Candidatus Colwellbacteria bacterium RBG_13_48_8</name>
    <dbReference type="NCBI Taxonomy" id="1797685"/>
    <lineage>
        <taxon>Bacteria</taxon>
        <taxon>Candidatus Colwelliibacteriota</taxon>
    </lineage>
</organism>
<reference evidence="3 4" key="1">
    <citation type="journal article" date="2016" name="Nat. Commun.">
        <title>Thousands of microbial genomes shed light on interconnected biogeochemical processes in an aquifer system.</title>
        <authorList>
            <person name="Anantharaman K."/>
            <person name="Brown C.T."/>
            <person name="Hug L.A."/>
            <person name="Sharon I."/>
            <person name="Castelle C.J."/>
            <person name="Probst A.J."/>
            <person name="Thomas B.C."/>
            <person name="Singh A."/>
            <person name="Wilkins M.J."/>
            <person name="Karaoz U."/>
            <person name="Brodie E.L."/>
            <person name="Williams K.H."/>
            <person name="Hubbard S.S."/>
            <person name="Banfield J.F."/>
        </authorList>
    </citation>
    <scope>NUCLEOTIDE SEQUENCE [LARGE SCALE GENOMIC DNA]</scope>
</reference>
<dbReference type="AlphaFoldDB" id="A0A1G1Z025"/>